<dbReference type="EMBL" id="JACHVQ010000001">
    <property type="protein sequence ID" value="MBB2891120.1"/>
    <property type="molecule type" value="Genomic_DNA"/>
</dbReference>
<reference evidence="1 2" key="1">
    <citation type="submission" date="2020-08" db="EMBL/GenBank/DDBJ databases">
        <title>Sequencing the genomes of 1000 actinobacteria strains.</title>
        <authorList>
            <person name="Klenk H.-P."/>
        </authorList>
    </citation>
    <scope>NUCLEOTIDE SEQUENCE [LARGE SCALE GENOMIC DNA]</scope>
    <source>
        <strain evidence="1 2">DSM 105369</strain>
    </source>
</reference>
<dbReference type="AlphaFoldDB" id="A0A839N075"/>
<organism evidence="1 2">
    <name type="scientific">Flexivirga oryzae</name>
    <dbReference type="NCBI Taxonomy" id="1794944"/>
    <lineage>
        <taxon>Bacteria</taxon>
        <taxon>Bacillati</taxon>
        <taxon>Actinomycetota</taxon>
        <taxon>Actinomycetes</taxon>
        <taxon>Micrococcales</taxon>
        <taxon>Dermacoccaceae</taxon>
        <taxon>Flexivirga</taxon>
    </lineage>
</organism>
<name>A0A839N075_9MICO</name>
<dbReference type="Proteomes" id="UP000559182">
    <property type="component" value="Unassembled WGS sequence"/>
</dbReference>
<proteinExistence type="predicted"/>
<accession>A0A839N075</accession>
<evidence type="ECO:0000313" key="1">
    <source>
        <dbReference type="EMBL" id="MBB2891120.1"/>
    </source>
</evidence>
<comment type="caution">
    <text evidence="1">The sequence shown here is derived from an EMBL/GenBank/DDBJ whole genome shotgun (WGS) entry which is preliminary data.</text>
</comment>
<keyword evidence="2" id="KW-1185">Reference proteome</keyword>
<gene>
    <name evidence="1" type="ORF">FHU39_001104</name>
</gene>
<sequence length="134" mass="14679">MSPGEDWPDQLVRFWGDLGADPLYGATFGAADWAELHAGFEREAQVLNSSKPDKRLLGSHTRALKSVRARHGLNRPTREQREALEQARAGAAIDSPDRVAEVQQVMRGYITALVPAGPRRDGLIARFAASTTTE</sequence>
<dbReference type="RefSeq" id="WP_183319427.1">
    <property type="nucleotide sequence ID" value="NZ_JACHVQ010000001.1"/>
</dbReference>
<evidence type="ECO:0000313" key="2">
    <source>
        <dbReference type="Proteomes" id="UP000559182"/>
    </source>
</evidence>
<protein>
    <submittedName>
        <fullName evidence="1">Uncharacterized protein</fullName>
    </submittedName>
</protein>